<accession>A0A0N5AKB5</accession>
<evidence type="ECO:0000256" key="7">
    <source>
        <dbReference type="SAM" id="Phobius"/>
    </source>
</evidence>
<organism evidence="8 9">
    <name type="scientific">Syphacia muris</name>
    <dbReference type="NCBI Taxonomy" id="451379"/>
    <lineage>
        <taxon>Eukaryota</taxon>
        <taxon>Metazoa</taxon>
        <taxon>Ecdysozoa</taxon>
        <taxon>Nematoda</taxon>
        <taxon>Chromadorea</taxon>
        <taxon>Rhabditida</taxon>
        <taxon>Spirurina</taxon>
        <taxon>Oxyuridomorpha</taxon>
        <taxon>Oxyuroidea</taxon>
        <taxon>Oxyuridae</taxon>
        <taxon>Syphacia</taxon>
    </lineage>
</organism>
<comment type="similarity">
    <text evidence="2 6">Belongs to the RER1 family.</text>
</comment>
<evidence type="ECO:0000256" key="5">
    <source>
        <dbReference type="ARBA" id="ARBA00023136"/>
    </source>
</evidence>
<sequence>MSEGDGDIRDAPSVCTRFCNTIAMKYQYYLDSLTPYGSIRWGIAIALIILFFWRIIDVQGYYIVAYAVGIYYLNLFLAFLTPQIDPALNFDDEDEEGPVLPSKGNDEFRPFMRRLPEFKFWLSTVKATLIALGCTFFEIFDVPVFWPILVMYFIILFGLTMKRQIMHMIRYRYIPFTVGKPKRRGRDDTGVVVQG</sequence>
<dbReference type="AlphaFoldDB" id="A0A0N5AKB5"/>
<reference evidence="9" key="1">
    <citation type="submission" date="2017-02" db="UniProtKB">
        <authorList>
            <consortium name="WormBaseParasite"/>
        </authorList>
    </citation>
    <scope>IDENTIFICATION</scope>
</reference>
<dbReference type="Pfam" id="PF03248">
    <property type="entry name" value="Rer1"/>
    <property type="match status" value="1"/>
</dbReference>
<feature type="transmembrane region" description="Helical" evidence="7">
    <location>
        <begin position="61"/>
        <end position="80"/>
    </location>
</feature>
<evidence type="ECO:0000313" key="8">
    <source>
        <dbReference type="Proteomes" id="UP000046393"/>
    </source>
</evidence>
<protein>
    <recommendedName>
        <fullName evidence="6">Protein RER1</fullName>
    </recommendedName>
</protein>
<dbReference type="WBParaSite" id="SMUV_0000493001-mRNA-1">
    <property type="protein sequence ID" value="SMUV_0000493001-mRNA-1"/>
    <property type="gene ID" value="SMUV_0000493001"/>
</dbReference>
<dbReference type="Proteomes" id="UP000046393">
    <property type="component" value="Unplaced"/>
</dbReference>
<evidence type="ECO:0000256" key="1">
    <source>
        <dbReference type="ARBA" id="ARBA00004141"/>
    </source>
</evidence>
<comment type="function">
    <text evidence="6">Involved in the retrieval of endoplasmic reticulum membrane proteins from the early Golgi compartment.</text>
</comment>
<feature type="transmembrane region" description="Helical" evidence="7">
    <location>
        <begin position="33"/>
        <end position="55"/>
    </location>
</feature>
<evidence type="ECO:0000256" key="4">
    <source>
        <dbReference type="ARBA" id="ARBA00022989"/>
    </source>
</evidence>
<name>A0A0N5AKB5_9BILA</name>
<evidence type="ECO:0000256" key="6">
    <source>
        <dbReference type="PIRNR" id="PIRNR016013"/>
    </source>
</evidence>
<proteinExistence type="inferred from homology"/>
<dbReference type="PIRSF" id="PIRSF016013">
    <property type="entry name" value="AtER_Rer1p"/>
    <property type="match status" value="1"/>
</dbReference>
<keyword evidence="3 7" id="KW-0812">Transmembrane</keyword>
<evidence type="ECO:0000256" key="3">
    <source>
        <dbReference type="ARBA" id="ARBA00022692"/>
    </source>
</evidence>
<dbReference type="GO" id="GO:0006621">
    <property type="term" value="P:protein retention in ER lumen"/>
    <property type="evidence" value="ECO:0007669"/>
    <property type="project" value="TreeGrafter"/>
</dbReference>
<dbReference type="GO" id="GO:0006890">
    <property type="term" value="P:retrograde vesicle-mediated transport, Golgi to endoplasmic reticulum"/>
    <property type="evidence" value="ECO:0007669"/>
    <property type="project" value="TreeGrafter"/>
</dbReference>
<dbReference type="STRING" id="451379.A0A0N5AKB5"/>
<dbReference type="GO" id="GO:0000139">
    <property type="term" value="C:Golgi membrane"/>
    <property type="evidence" value="ECO:0007669"/>
    <property type="project" value="TreeGrafter"/>
</dbReference>
<keyword evidence="4 7" id="KW-1133">Transmembrane helix</keyword>
<comment type="subcellular location">
    <subcellularLocation>
        <location evidence="1">Membrane</location>
        <topology evidence="1">Multi-pass membrane protein</topology>
    </subcellularLocation>
</comment>
<evidence type="ECO:0000256" key="2">
    <source>
        <dbReference type="ARBA" id="ARBA00006070"/>
    </source>
</evidence>
<feature type="transmembrane region" description="Helical" evidence="7">
    <location>
        <begin position="144"/>
        <end position="161"/>
    </location>
</feature>
<keyword evidence="8" id="KW-1185">Reference proteome</keyword>
<keyword evidence="5 6" id="KW-0472">Membrane</keyword>
<evidence type="ECO:0000313" key="9">
    <source>
        <dbReference type="WBParaSite" id="SMUV_0000493001-mRNA-1"/>
    </source>
</evidence>
<dbReference type="PANTHER" id="PTHR10743:SF0">
    <property type="entry name" value="PROTEIN RER1"/>
    <property type="match status" value="1"/>
</dbReference>
<dbReference type="PANTHER" id="PTHR10743">
    <property type="entry name" value="PROTEIN RER1"/>
    <property type="match status" value="1"/>
</dbReference>
<dbReference type="GO" id="GO:0005783">
    <property type="term" value="C:endoplasmic reticulum"/>
    <property type="evidence" value="ECO:0007669"/>
    <property type="project" value="GOC"/>
</dbReference>
<dbReference type="InterPro" id="IPR004932">
    <property type="entry name" value="Rer1"/>
</dbReference>